<evidence type="ECO:0000256" key="7">
    <source>
        <dbReference type="PIRSR" id="PIRSR618044-1"/>
    </source>
</evidence>
<dbReference type="GO" id="GO:0071555">
    <property type="term" value="P:cell wall organization"/>
    <property type="evidence" value="ECO:0007669"/>
    <property type="project" value="UniProtKB-KW"/>
</dbReference>
<accession>A0A1F5FTX5</accession>
<dbReference type="EMBL" id="MFAQ01000030">
    <property type="protein sequence ID" value="OGD83045.1"/>
    <property type="molecule type" value="Genomic_DNA"/>
</dbReference>
<keyword evidence="5" id="KW-0573">Peptidoglycan synthesis</keyword>
<feature type="domain" description="Peptidase S11 D-alanyl-D-alanine carboxypeptidase A N-terminal" evidence="10">
    <location>
        <begin position="56"/>
        <end position="275"/>
    </location>
</feature>
<dbReference type="Gene3D" id="3.40.710.10">
    <property type="entry name" value="DD-peptidase/beta-lactamase superfamily"/>
    <property type="match status" value="1"/>
</dbReference>
<dbReference type="InterPro" id="IPR001967">
    <property type="entry name" value="Peptidase_S11_N"/>
</dbReference>
<feature type="binding site" evidence="8">
    <location>
        <position position="247"/>
    </location>
    <ligand>
        <name>substrate</name>
    </ligand>
</feature>
<evidence type="ECO:0000313" key="12">
    <source>
        <dbReference type="Proteomes" id="UP000179237"/>
    </source>
</evidence>
<dbReference type="SUPFAM" id="SSF56601">
    <property type="entry name" value="beta-lactamase/transpeptidase-like"/>
    <property type="match status" value="1"/>
</dbReference>
<feature type="active site" description="Acyl-ester intermediate" evidence="7">
    <location>
        <position position="80"/>
    </location>
</feature>
<dbReference type="GO" id="GO:0006508">
    <property type="term" value="P:proteolysis"/>
    <property type="evidence" value="ECO:0007669"/>
    <property type="project" value="InterPro"/>
</dbReference>
<keyword evidence="3" id="KW-0378">Hydrolase</keyword>
<dbReference type="GO" id="GO:0009002">
    <property type="term" value="F:serine-type D-Ala-D-Ala carboxypeptidase activity"/>
    <property type="evidence" value="ECO:0007669"/>
    <property type="project" value="InterPro"/>
</dbReference>
<keyword evidence="4" id="KW-0133">Cell shape</keyword>
<name>A0A1F5FTX5_9BACT</name>
<feature type="active site" description="Proton acceptor" evidence="7">
    <location>
        <position position="83"/>
    </location>
</feature>
<dbReference type="InterPro" id="IPR012338">
    <property type="entry name" value="Beta-lactam/transpept-like"/>
</dbReference>
<gene>
    <name evidence="11" type="ORF">A2572_04595</name>
</gene>
<evidence type="ECO:0000256" key="1">
    <source>
        <dbReference type="ARBA" id="ARBA00007164"/>
    </source>
</evidence>
<dbReference type="GO" id="GO:0008360">
    <property type="term" value="P:regulation of cell shape"/>
    <property type="evidence" value="ECO:0007669"/>
    <property type="project" value="UniProtKB-KW"/>
</dbReference>
<evidence type="ECO:0000313" key="11">
    <source>
        <dbReference type="EMBL" id="OGD83045.1"/>
    </source>
</evidence>
<evidence type="ECO:0000256" key="4">
    <source>
        <dbReference type="ARBA" id="ARBA00022960"/>
    </source>
</evidence>
<proteinExistence type="inferred from homology"/>
<evidence type="ECO:0000256" key="6">
    <source>
        <dbReference type="ARBA" id="ARBA00023316"/>
    </source>
</evidence>
<keyword evidence="6" id="KW-0961">Cell wall biogenesis/degradation</keyword>
<evidence type="ECO:0000256" key="3">
    <source>
        <dbReference type="ARBA" id="ARBA00022801"/>
    </source>
</evidence>
<comment type="similarity">
    <text evidence="1 9">Belongs to the peptidase S11 family.</text>
</comment>
<evidence type="ECO:0000256" key="2">
    <source>
        <dbReference type="ARBA" id="ARBA00022729"/>
    </source>
</evidence>
<protein>
    <recommendedName>
        <fullName evidence="10">Peptidase S11 D-alanyl-D-alanine carboxypeptidase A N-terminal domain-containing protein</fullName>
    </recommendedName>
</protein>
<evidence type="ECO:0000259" key="10">
    <source>
        <dbReference type="Pfam" id="PF00768"/>
    </source>
</evidence>
<dbReference type="PANTHER" id="PTHR21581:SF6">
    <property type="entry name" value="TRAFFICKING PROTEIN PARTICLE COMPLEX SUBUNIT 12"/>
    <property type="match status" value="1"/>
</dbReference>
<dbReference type="InterPro" id="IPR018044">
    <property type="entry name" value="Peptidase_S11"/>
</dbReference>
<keyword evidence="2" id="KW-0732">Signal</keyword>
<dbReference type="PRINTS" id="PR00725">
    <property type="entry name" value="DADACBPTASE1"/>
</dbReference>
<evidence type="ECO:0000256" key="5">
    <source>
        <dbReference type="ARBA" id="ARBA00022984"/>
    </source>
</evidence>
<reference evidence="11 12" key="1">
    <citation type="journal article" date="2016" name="Nat. Commun.">
        <title>Thousands of microbial genomes shed light on interconnected biogeochemical processes in an aquifer system.</title>
        <authorList>
            <person name="Anantharaman K."/>
            <person name="Brown C.T."/>
            <person name="Hug L.A."/>
            <person name="Sharon I."/>
            <person name="Castelle C.J."/>
            <person name="Probst A.J."/>
            <person name="Thomas B.C."/>
            <person name="Singh A."/>
            <person name="Wilkins M.J."/>
            <person name="Karaoz U."/>
            <person name="Brodie E.L."/>
            <person name="Williams K.H."/>
            <person name="Hubbard S.S."/>
            <person name="Banfield J.F."/>
        </authorList>
    </citation>
    <scope>NUCLEOTIDE SEQUENCE [LARGE SCALE GENOMIC DNA]</scope>
</reference>
<dbReference type="Pfam" id="PF00768">
    <property type="entry name" value="Peptidase_S11"/>
    <property type="match status" value="1"/>
</dbReference>
<feature type="active site" evidence="7">
    <location>
        <position position="135"/>
    </location>
</feature>
<comment type="caution">
    <text evidence="11">The sequence shown here is derived from an EMBL/GenBank/DDBJ whole genome shotgun (WGS) entry which is preliminary data.</text>
</comment>
<evidence type="ECO:0000256" key="9">
    <source>
        <dbReference type="RuleBase" id="RU004016"/>
    </source>
</evidence>
<dbReference type="GO" id="GO:0009252">
    <property type="term" value="P:peptidoglycan biosynthetic process"/>
    <property type="evidence" value="ECO:0007669"/>
    <property type="project" value="UniProtKB-KW"/>
</dbReference>
<dbReference type="PANTHER" id="PTHR21581">
    <property type="entry name" value="D-ALANYL-D-ALANINE CARBOXYPEPTIDASE"/>
    <property type="match status" value="1"/>
</dbReference>
<dbReference type="AlphaFoldDB" id="A0A1F5FTX5"/>
<organism evidence="11 12">
    <name type="scientific">Candidatus Collierbacteria bacterium RIFOXYD1_FULL_40_9</name>
    <dbReference type="NCBI Taxonomy" id="1817731"/>
    <lineage>
        <taxon>Bacteria</taxon>
        <taxon>Candidatus Collieribacteriota</taxon>
    </lineage>
</organism>
<dbReference type="Proteomes" id="UP000179237">
    <property type="component" value="Unassembled WGS sequence"/>
</dbReference>
<evidence type="ECO:0000256" key="8">
    <source>
        <dbReference type="PIRSR" id="PIRSR618044-2"/>
    </source>
</evidence>
<sequence length="332" mass="36753">MFGILLYKNNASVQNLISPIFHKDFTDKISSKIDTSLNLDFSSSKQLPSLEKVPRYLVYNANTGKVYYSKQSNQKISPASFTKLLSAQVALDFIPEDKTIIVHPESINKVPTVLGLKPGEVFLVSDILRGAIATSGNDAAQVLADESSRSIGATNQEFLYYMNKKAELLAMKHSHFANPDGLDDQNQYSTLEDIAKLVNNVQKNYPEILTAANSDNQDIATSSSHGRYYLPNWNGLLNVYPNVNGLKIAYTEEAGYSTIVTFSEAGLSLVAIVSGTGSYLERDRAAADLLDAALIANNISPKRISTYQLNLRYKQWGDLARKIRQELNELNK</sequence>